<comment type="caution">
    <text evidence="1">The sequence shown here is derived from an EMBL/GenBank/DDBJ whole genome shotgun (WGS) entry which is preliminary data.</text>
</comment>
<reference evidence="2" key="1">
    <citation type="submission" date="2017-11" db="EMBL/GenBank/DDBJ databases">
        <authorList>
            <person name="Kuznetsova I."/>
            <person name="Sazanova A."/>
            <person name="Chirak E."/>
            <person name="Safronova V."/>
            <person name="Willems A."/>
        </authorList>
    </citation>
    <scope>NUCLEOTIDE SEQUENCE [LARGE SCALE GENOMIC DNA]</scope>
    <source>
        <strain evidence="2">STM 196</strain>
    </source>
</reference>
<dbReference type="OrthoDB" id="8420657at2"/>
<dbReference type="AlphaFoldDB" id="A0A2P7BRX8"/>
<protein>
    <recommendedName>
        <fullName evidence="3">Nodulation protein</fullName>
    </recommendedName>
</protein>
<name>A0A2P7BRX8_9HYPH</name>
<proteinExistence type="predicted"/>
<evidence type="ECO:0008006" key="3">
    <source>
        <dbReference type="Google" id="ProtNLM"/>
    </source>
</evidence>
<sequence>MTTVSTQRGLWKLMLKLPAMRGQLQMLSARNTTLLSLCDAFDEASSTLDRLRRNGTSDLKLIAEYEMLCSDIEGEVIDICISTRGKLP</sequence>
<evidence type="ECO:0000313" key="2">
    <source>
        <dbReference type="Proteomes" id="UP000241444"/>
    </source>
</evidence>
<dbReference type="Proteomes" id="UP000241444">
    <property type="component" value="Unassembled WGS sequence"/>
</dbReference>
<organism evidence="1 2">
    <name type="scientific">Phyllobacterium brassicacearum</name>
    <dbReference type="NCBI Taxonomy" id="314235"/>
    <lineage>
        <taxon>Bacteria</taxon>
        <taxon>Pseudomonadati</taxon>
        <taxon>Pseudomonadota</taxon>
        <taxon>Alphaproteobacteria</taxon>
        <taxon>Hyphomicrobiales</taxon>
        <taxon>Phyllobacteriaceae</taxon>
        <taxon>Phyllobacterium</taxon>
    </lineage>
</organism>
<dbReference type="EMBL" id="PGGO01000006">
    <property type="protein sequence ID" value="PSH69233.1"/>
    <property type="molecule type" value="Genomic_DNA"/>
</dbReference>
<accession>A0A2P7BRX8</accession>
<keyword evidence="2" id="KW-1185">Reference proteome</keyword>
<gene>
    <name evidence="1" type="ORF">CU102_09455</name>
</gene>
<dbReference type="RefSeq" id="WP_106711051.1">
    <property type="nucleotide sequence ID" value="NZ_PGGO01000006.1"/>
</dbReference>
<evidence type="ECO:0000313" key="1">
    <source>
        <dbReference type="EMBL" id="PSH69233.1"/>
    </source>
</evidence>